<evidence type="ECO:0000313" key="2">
    <source>
        <dbReference type="Proteomes" id="UP000499080"/>
    </source>
</evidence>
<gene>
    <name evidence="1" type="ORF">AVEN_191092_1</name>
</gene>
<protein>
    <submittedName>
        <fullName evidence="1">Uncharacterized protein</fullName>
    </submittedName>
</protein>
<evidence type="ECO:0000313" key="1">
    <source>
        <dbReference type="EMBL" id="GBL84632.1"/>
    </source>
</evidence>
<organism evidence="1 2">
    <name type="scientific">Araneus ventricosus</name>
    <name type="common">Orbweaver spider</name>
    <name type="synonym">Epeira ventricosa</name>
    <dbReference type="NCBI Taxonomy" id="182803"/>
    <lineage>
        <taxon>Eukaryota</taxon>
        <taxon>Metazoa</taxon>
        <taxon>Ecdysozoa</taxon>
        <taxon>Arthropoda</taxon>
        <taxon>Chelicerata</taxon>
        <taxon>Arachnida</taxon>
        <taxon>Araneae</taxon>
        <taxon>Araneomorphae</taxon>
        <taxon>Entelegynae</taxon>
        <taxon>Araneoidea</taxon>
        <taxon>Araneidae</taxon>
        <taxon>Araneus</taxon>
    </lineage>
</organism>
<reference evidence="1 2" key="1">
    <citation type="journal article" date="2019" name="Sci. Rep.">
        <title>Orb-weaving spider Araneus ventricosus genome elucidates the spidroin gene catalogue.</title>
        <authorList>
            <person name="Kono N."/>
            <person name="Nakamura H."/>
            <person name="Ohtoshi R."/>
            <person name="Moran D.A.P."/>
            <person name="Shinohara A."/>
            <person name="Yoshida Y."/>
            <person name="Fujiwara M."/>
            <person name="Mori M."/>
            <person name="Tomita M."/>
            <person name="Arakawa K."/>
        </authorList>
    </citation>
    <scope>NUCLEOTIDE SEQUENCE [LARGE SCALE GENOMIC DNA]</scope>
</reference>
<sequence length="98" mass="11084">MDPFLQTSRAMVSQWYLEASGTGGFQVRNPIPPKILRECALVYVKSDVKSSNVRPLMRRGVWRGSCSLKCHPRHLTTARNYENRPKIASVLLLNGTLI</sequence>
<comment type="caution">
    <text evidence="1">The sequence shown here is derived from an EMBL/GenBank/DDBJ whole genome shotgun (WGS) entry which is preliminary data.</text>
</comment>
<keyword evidence="2" id="KW-1185">Reference proteome</keyword>
<name>A0A4Y2AX42_ARAVE</name>
<dbReference type="Proteomes" id="UP000499080">
    <property type="component" value="Unassembled WGS sequence"/>
</dbReference>
<proteinExistence type="predicted"/>
<dbReference type="EMBL" id="BGPR01000038">
    <property type="protein sequence ID" value="GBL84632.1"/>
    <property type="molecule type" value="Genomic_DNA"/>
</dbReference>
<dbReference type="AlphaFoldDB" id="A0A4Y2AX42"/>
<accession>A0A4Y2AX42</accession>